<reference evidence="2 3" key="1">
    <citation type="submission" date="2018-08" db="EMBL/GenBank/DDBJ databases">
        <title>The metabolism and importance of syntrophic acetate oxidation coupled to methane or sulfide production in haloalkaline environments.</title>
        <authorList>
            <person name="Timmers P.H.A."/>
            <person name="Vavourakis C.D."/>
            <person name="Sorokin D.Y."/>
            <person name="Sinninghe Damste J.S."/>
            <person name="Muyzer G."/>
            <person name="Stams A.J.M."/>
            <person name="Plugge C.M."/>
        </authorList>
    </citation>
    <scope>NUCLEOTIDE SEQUENCE [LARGE SCALE GENOMIC DNA]</scope>
    <source>
        <strain evidence="2">MSAO_Bac1</strain>
    </source>
</reference>
<evidence type="ECO:0000313" key="2">
    <source>
        <dbReference type="EMBL" id="RQD73487.1"/>
    </source>
</evidence>
<comment type="caution">
    <text evidence="2">The sequence shown here is derived from an EMBL/GenBank/DDBJ whole genome shotgun (WGS) entry which is preliminary data.</text>
</comment>
<dbReference type="Proteomes" id="UP000285138">
    <property type="component" value="Unassembled WGS sequence"/>
</dbReference>
<dbReference type="EMBL" id="QZAA01000253">
    <property type="protein sequence ID" value="RQD73487.1"/>
    <property type="molecule type" value="Genomic_DNA"/>
</dbReference>
<feature type="region of interest" description="Disordered" evidence="1">
    <location>
        <begin position="42"/>
        <end position="67"/>
    </location>
</feature>
<name>A0A424YAL4_9FIRM</name>
<organism evidence="2 3">
    <name type="scientific">Candidatus Syntrophonatronum acetioxidans</name>
    <dbReference type="NCBI Taxonomy" id="1795816"/>
    <lineage>
        <taxon>Bacteria</taxon>
        <taxon>Bacillati</taxon>
        <taxon>Bacillota</taxon>
        <taxon>Clostridia</taxon>
        <taxon>Eubacteriales</taxon>
        <taxon>Syntrophomonadaceae</taxon>
        <taxon>Candidatus Syntrophonatronum</taxon>
    </lineage>
</organism>
<sequence length="87" mass="9722">MSRWTLKKITGFIGVVIVRASFGPVPEGLTLTIFGGKSRSLKRRSASRGETAQEERKTQKRNIPPQQQNVIEFIETGPFLGVFLIYG</sequence>
<evidence type="ECO:0000313" key="3">
    <source>
        <dbReference type="Proteomes" id="UP000285138"/>
    </source>
</evidence>
<protein>
    <submittedName>
        <fullName evidence="2">Uncharacterized protein</fullName>
    </submittedName>
</protein>
<accession>A0A424YAL4</accession>
<proteinExistence type="predicted"/>
<gene>
    <name evidence="2" type="ORF">D5R97_09280</name>
</gene>
<evidence type="ECO:0000256" key="1">
    <source>
        <dbReference type="SAM" id="MobiDB-lite"/>
    </source>
</evidence>
<dbReference type="AlphaFoldDB" id="A0A424YAL4"/>